<protein>
    <recommendedName>
        <fullName evidence="2">Alpha glucuronidase N-terminal domain-containing protein</fullName>
    </recommendedName>
</protein>
<sequence length="742" mass="84402">MKYLFIILTTCLLHGCSSGNKLVSEGTGVYKIFVSEKASKPETYAAQELQKYIQQISGAVLPIVHEAKPADKLICVGFEGAPESLLKDLKIKEFGKEEYIIRSDGDQLLIAGGGARGTLYGVIGYLSDYLGCRWYTREVTKIPQQKTISLDKIEDRQKPVMEARQMSYREAYDVQWALHNRFNHSQIPDSLGSGNIAYPFVHTFYALVSPQKYGKTHPEYFSEVDGKRLIKETNMGGQLCLTNPEVVKIATATVFEWIKTHPEASVYTVDQNDGEGYCTCKNCKELDDREGSHSGTLIQFVNQIADSVAQVYPEVTLQTLAYAYTEIPPKTLKPADNVTIRLCHYDYCSAHKLGACDDHKRYIERLDQWSKIAKRITIWDYYTNFERYLLPFPNFETIKHDPKFYADRKAIGLFPEGNNVDSDGGGEFSELRAWVFSQMLWNPERDGQKLIDEFVENVFGEASPFISQYIKLLHDQVKPDSVYFSIWEDPEDVNYLSSKTIRTADSLFTLAKNAAKNDTALYNRVELAYLPVLYTQLYFYSIGGSAYLARDQVPSALATFEKIIQRKRITSLGVVALPPGNLQNFIRSVKSKDQYLSDWWVIGPFDNEGRKGFSRVYPPEQQFDTTKAYPGKGADVKWRKYENTESGFIDFARLFKPNQDVVAYAYRTITLPEAKTVKLGIGSNDGVRVWINNRLVLDRLVSRPATPNEDKISIPMKKGENTILVKVDQLGKKWGFYFAELN</sequence>
<evidence type="ECO:0000313" key="3">
    <source>
        <dbReference type="EMBL" id="CAG4999868.1"/>
    </source>
</evidence>
<accession>A0A916JCW9</accession>
<comment type="caution">
    <text evidence="3">The sequence shown here is derived from an EMBL/GenBank/DDBJ whole genome shotgun (WGS) entry which is preliminary data.</text>
</comment>
<name>A0A916JCW9_9BACT</name>
<evidence type="ECO:0000256" key="1">
    <source>
        <dbReference type="ARBA" id="ARBA00022801"/>
    </source>
</evidence>
<gene>
    <name evidence="3" type="ORF">DYBT9275_02331</name>
</gene>
<dbReference type="Gene3D" id="2.60.120.260">
    <property type="entry name" value="Galactose-binding domain-like"/>
    <property type="match status" value="1"/>
</dbReference>
<dbReference type="GO" id="GO:0046559">
    <property type="term" value="F:alpha-glucuronidase activity"/>
    <property type="evidence" value="ECO:0007669"/>
    <property type="project" value="InterPro"/>
</dbReference>
<dbReference type="GO" id="GO:0045493">
    <property type="term" value="P:xylan catabolic process"/>
    <property type="evidence" value="ECO:0007669"/>
    <property type="project" value="InterPro"/>
</dbReference>
<evidence type="ECO:0000259" key="2">
    <source>
        <dbReference type="Pfam" id="PF03648"/>
    </source>
</evidence>
<dbReference type="Gene3D" id="3.30.379.10">
    <property type="entry name" value="Chitobiase/beta-hexosaminidase domain 2-like"/>
    <property type="match status" value="1"/>
</dbReference>
<keyword evidence="1" id="KW-0378">Hydrolase</keyword>
<dbReference type="PANTHER" id="PTHR47406:SF2">
    <property type="entry name" value="ALPHA GLUCURONIDASE N-TERMINAL DOMAIN-CONTAINING PROTEIN"/>
    <property type="match status" value="1"/>
</dbReference>
<reference evidence="3" key="1">
    <citation type="submission" date="2021-04" db="EMBL/GenBank/DDBJ databases">
        <authorList>
            <person name="Rodrigo-Torres L."/>
            <person name="Arahal R. D."/>
            <person name="Lucena T."/>
        </authorList>
    </citation>
    <scope>NUCLEOTIDE SEQUENCE</scope>
    <source>
        <strain evidence="3">CECT 9275</strain>
    </source>
</reference>
<dbReference type="SUPFAM" id="SSF55545">
    <property type="entry name" value="beta-N-acetylhexosaminidase-like domain"/>
    <property type="match status" value="1"/>
</dbReference>
<keyword evidence="4" id="KW-1185">Reference proteome</keyword>
<dbReference type="PANTHER" id="PTHR47406">
    <property type="entry name" value="COAGULATION FACTOR 5/8 TYPE, C-TERMINAL"/>
    <property type="match status" value="1"/>
</dbReference>
<dbReference type="InterPro" id="IPR032287">
    <property type="entry name" value="DUF4838"/>
</dbReference>
<dbReference type="InterPro" id="IPR005154">
    <property type="entry name" value="Glyco_hydro_67_aGlcAse_N"/>
</dbReference>
<proteinExistence type="predicted"/>
<dbReference type="AlphaFoldDB" id="A0A916JCW9"/>
<dbReference type="Pfam" id="PF03648">
    <property type="entry name" value="Glyco_hydro_67N"/>
    <property type="match status" value="1"/>
</dbReference>
<dbReference type="Pfam" id="PF16126">
    <property type="entry name" value="DUF4838"/>
    <property type="match status" value="1"/>
</dbReference>
<dbReference type="RefSeq" id="WP_215238975.1">
    <property type="nucleotide sequence ID" value="NZ_CAJRAF010000002.1"/>
</dbReference>
<organism evidence="3 4">
    <name type="scientific">Dyadobacter helix</name>
    <dbReference type="NCBI Taxonomy" id="2822344"/>
    <lineage>
        <taxon>Bacteria</taxon>
        <taxon>Pseudomonadati</taxon>
        <taxon>Bacteroidota</taxon>
        <taxon>Cytophagia</taxon>
        <taxon>Cytophagales</taxon>
        <taxon>Spirosomataceae</taxon>
        <taxon>Dyadobacter</taxon>
    </lineage>
</organism>
<dbReference type="InterPro" id="IPR029018">
    <property type="entry name" value="Hex-like_dom2"/>
</dbReference>
<dbReference type="Proteomes" id="UP000680038">
    <property type="component" value="Unassembled WGS sequence"/>
</dbReference>
<evidence type="ECO:0000313" key="4">
    <source>
        <dbReference type="Proteomes" id="UP000680038"/>
    </source>
</evidence>
<dbReference type="EMBL" id="CAJRAF010000002">
    <property type="protein sequence ID" value="CAG4999868.1"/>
    <property type="molecule type" value="Genomic_DNA"/>
</dbReference>
<feature type="domain" description="Alpha glucuronidase N-terminal" evidence="2">
    <location>
        <begin position="34"/>
        <end position="122"/>
    </location>
</feature>